<keyword evidence="2" id="KW-1185">Reference proteome</keyword>
<name>A0A3Q7HCB2_SOLLC</name>
<dbReference type="Proteomes" id="UP000004994">
    <property type="component" value="Chromosome 5"/>
</dbReference>
<dbReference type="AlphaFoldDB" id="A0A3Q7HCB2"/>
<dbReference type="PANTHER" id="PTHR45825">
    <property type="entry name" value="GRANULE-BOUND STARCH SYNTHASE 1, CHLOROPLASTIC/AMYLOPLASTIC"/>
    <property type="match status" value="1"/>
</dbReference>
<evidence type="ECO:0000313" key="2">
    <source>
        <dbReference type="Proteomes" id="UP000004994"/>
    </source>
</evidence>
<dbReference type="STRING" id="4081.A0A3Q7HCB2"/>
<dbReference type="PaxDb" id="4081-Solyc05g025910.2.1"/>
<proteinExistence type="predicted"/>
<dbReference type="PANTHER" id="PTHR45825:SF2">
    <property type="entry name" value="STARCH SYNTHASE 2, CHLOROPLASTIC_AMYLOPLASTIC"/>
    <property type="match status" value="1"/>
</dbReference>
<sequence>MDLAALEYFSYVDLPPHYMDSFKSYDPVGGEHFNAFAAGLIQQTREWDDTKEWNPELDVHFKSDGYVNCSLGTLQTGKP</sequence>
<evidence type="ECO:0000313" key="1">
    <source>
        <dbReference type="EnsemblPlants" id="Solyc05g025905.1.1"/>
    </source>
</evidence>
<dbReference type="Gramene" id="Solyc05g025905.1.1">
    <property type="protein sequence ID" value="Solyc05g025905.1.1"/>
    <property type="gene ID" value="Solyc05g025905.1"/>
</dbReference>
<protein>
    <submittedName>
        <fullName evidence="1">Uncharacterized protein</fullName>
    </submittedName>
</protein>
<reference evidence="1" key="2">
    <citation type="submission" date="2019-01" db="UniProtKB">
        <authorList>
            <consortium name="EnsemblPlants"/>
        </authorList>
    </citation>
    <scope>IDENTIFICATION</scope>
    <source>
        <strain evidence="1">cv. Heinz 1706</strain>
    </source>
</reference>
<organism evidence="1">
    <name type="scientific">Solanum lycopersicum</name>
    <name type="common">Tomato</name>
    <name type="synonym">Lycopersicon esculentum</name>
    <dbReference type="NCBI Taxonomy" id="4081"/>
    <lineage>
        <taxon>Eukaryota</taxon>
        <taxon>Viridiplantae</taxon>
        <taxon>Streptophyta</taxon>
        <taxon>Embryophyta</taxon>
        <taxon>Tracheophyta</taxon>
        <taxon>Spermatophyta</taxon>
        <taxon>Magnoliopsida</taxon>
        <taxon>eudicotyledons</taxon>
        <taxon>Gunneridae</taxon>
        <taxon>Pentapetalae</taxon>
        <taxon>asterids</taxon>
        <taxon>lamiids</taxon>
        <taxon>Solanales</taxon>
        <taxon>Solanaceae</taxon>
        <taxon>Solanoideae</taxon>
        <taxon>Solaneae</taxon>
        <taxon>Solanum</taxon>
        <taxon>Solanum subgen. Lycopersicon</taxon>
    </lineage>
</organism>
<dbReference type="EnsemblPlants" id="Solyc05g025905.1.1">
    <property type="protein sequence ID" value="Solyc05g025905.1.1"/>
    <property type="gene ID" value="Solyc05g025905.1"/>
</dbReference>
<accession>A0A3Q7HCB2</accession>
<reference evidence="1" key="1">
    <citation type="journal article" date="2012" name="Nature">
        <title>The tomato genome sequence provides insights into fleshy fruit evolution.</title>
        <authorList>
            <consortium name="Tomato Genome Consortium"/>
        </authorList>
    </citation>
    <scope>NUCLEOTIDE SEQUENCE [LARGE SCALE GENOMIC DNA]</scope>
    <source>
        <strain evidence="1">cv. Heinz 1706</strain>
    </source>
</reference>
<dbReference type="InParanoid" id="A0A3Q7HCB2"/>